<dbReference type="InterPro" id="IPR029057">
    <property type="entry name" value="PRTase-like"/>
</dbReference>
<keyword evidence="3" id="KW-1185">Reference proteome</keyword>
<sequence length="191" mass="21500">MRCLFCGRFSFKILCKDCLGLVALGLTCRDLQGFKVYGFFEYTSVAELLHAKYAVVGNKIYNALAKLALDYLKTQLKVSYNAYSVGIDDRISKQGYAHNAIFLHHLKEVGLKPMYRTIYASNSVSYAGKTLEFRKKNPRKFVLKRAVKDKQIVLVDDIVTSGLTLLEAKECLESNGARVLHAFVLADARTE</sequence>
<dbReference type="CDD" id="cd06223">
    <property type="entry name" value="PRTases_typeI"/>
    <property type="match status" value="1"/>
</dbReference>
<dbReference type="SUPFAM" id="SSF53271">
    <property type="entry name" value="PRTase-like"/>
    <property type="match status" value="1"/>
</dbReference>
<feature type="domain" description="Phosphoribosyltransferase" evidence="1">
    <location>
        <begin position="143"/>
        <end position="189"/>
    </location>
</feature>
<dbReference type="Pfam" id="PF00156">
    <property type="entry name" value="Pribosyltran"/>
    <property type="match status" value="1"/>
</dbReference>
<reference evidence="2 3" key="1">
    <citation type="submission" date="2021-08" db="EMBL/GenBank/DDBJ databases">
        <title>Helicobacter spp. isolated from feces of Anatolian Ground Squirrel (Spermophilus xanthoprymnus) in Turkey.</title>
        <authorList>
            <person name="Aydin F."/>
            <person name="Abay S."/>
            <person name="Kayman T."/>
            <person name="Karakaya E."/>
            <person name="Saticioglu I.B."/>
        </authorList>
    </citation>
    <scope>NUCLEOTIDE SEQUENCE [LARGE SCALE GENOMIC DNA]</scope>
    <source>
        <strain evidence="2 3">Faydin-H70</strain>
    </source>
</reference>
<dbReference type="Gene3D" id="3.40.50.2020">
    <property type="match status" value="1"/>
</dbReference>
<dbReference type="InterPro" id="IPR000836">
    <property type="entry name" value="PRTase_dom"/>
</dbReference>
<accession>A0ABS7JN09</accession>
<dbReference type="Proteomes" id="UP000700059">
    <property type="component" value="Unassembled WGS sequence"/>
</dbReference>
<gene>
    <name evidence="2" type="ORF">K4G57_04815</name>
</gene>
<evidence type="ECO:0000313" key="2">
    <source>
        <dbReference type="EMBL" id="MBX7490786.1"/>
    </source>
</evidence>
<comment type="caution">
    <text evidence="2">The sequence shown here is derived from an EMBL/GenBank/DDBJ whole genome shotgun (WGS) entry which is preliminary data.</text>
</comment>
<name>A0ABS7JN09_9HELI</name>
<dbReference type="RefSeq" id="WP_221532011.1">
    <property type="nucleotide sequence ID" value="NZ_JAIGYP010000005.1"/>
</dbReference>
<organism evidence="2 3">
    <name type="scientific">Helicobacter turcicus</name>
    <dbReference type="NCBI Taxonomy" id="2867412"/>
    <lineage>
        <taxon>Bacteria</taxon>
        <taxon>Pseudomonadati</taxon>
        <taxon>Campylobacterota</taxon>
        <taxon>Epsilonproteobacteria</taxon>
        <taxon>Campylobacterales</taxon>
        <taxon>Helicobacteraceae</taxon>
        <taxon>Helicobacter</taxon>
    </lineage>
</organism>
<evidence type="ECO:0000259" key="1">
    <source>
        <dbReference type="Pfam" id="PF00156"/>
    </source>
</evidence>
<dbReference type="EMBL" id="JAIGYQ010000005">
    <property type="protein sequence ID" value="MBX7490786.1"/>
    <property type="molecule type" value="Genomic_DNA"/>
</dbReference>
<evidence type="ECO:0000313" key="3">
    <source>
        <dbReference type="Proteomes" id="UP000700059"/>
    </source>
</evidence>
<protein>
    <submittedName>
        <fullName evidence="2">ComF family protein</fullName>
    </submittedName>
</protein>
<proteinExistence type="predicted"/>